<evidence type="ECO:0000256" key="13">
    <source>
        <dbReference type="ARBA" id="ARBA00022989"/>
    </source>
</evidence>
<dbReference type="AlphaFoldDB" id="A0A369KGC1"/>
<comment type="pathway">
    <text evidence="4">Lipid metabolism.</text>
</comment>
<evidence type="ECO:0000256" key="11">
    <source>
        <dbReference type="ARBA" id="ARBA00022692"/>
    </source>
</evidence>
<dbReference type="GO" id="GO:0005886">
    <property type="term" value="C:plasma membrane"/>
    <property type="evidence" value="ECO:0007669"/>
    <property type="project" value="UniProtKB-SubCell"/>
</dbReference>
<dbReference type="GO" id="GO:0016024">
    <property type="term" value="P:CDP-diacylglycerol biosynthetic process"/>
    <property type="evidence" value="ECO:0007669"/>
    <property type="project" value="TreeGrafter"/>
</dbReference>
<sequence length="272" mass="29912">MRVRVEWGELRARVFSGLVGASLAAFLFWMSGYALGSLVCRFGIRLLAWGATYELVRMTQIVYKDLIHPSFHLLLSIFFFVCVDFLPSLSLALLSAISLISVLIFFDPFSAFIRLSSSLLIFLYVHFPIALFEQLLEDKLPHGRWWVLYLLLVAKGSDTGAYFSGKHFGKQLIAPRVSPNKTVVGVVGGMVFATVLALFLCLFTTPPWSGSVLTFCAPGVALFAQFGDLIESSFKRSCGVRSSGSFSGMGGILDMLDSVLMVCPLIYALACL</sequence>
<keyword evidence="12 25" id="KW-0548">Nucleotidyltransferase</keyword>
<reference evidence="25 26" key="1">
    <citation type="submission" date="2018-07" db="EMBL/GenBank/DDBJ databases">
        <title>Comparative genomics of the Candidatus Parilichlamydiaceae reveals evidence of convergent evolution and genome reduction in the phylum Chlamydiae.</title>
        <authorList>
            <person name="Taylor-Brown A."/>
            <person name="Polkinghorne A."/>
        </authorList>
    </citation>
    <scope>NUCLEOTIDE SEQUENCE [LARGE SCALE GENOMIC DNA]</scope>
    <source>
        <strain evidence="25 26">Hat2</strain>
    </source>
</reference>
<feature type="transmembrane region" description="Helical" evidence="24">
    <location>
        <begin position="12"/>
        <end position="35"/>
    </location>
</feature>
<keyword evidence="14" id="KW-0443">Lipid metabolism</keyword>
<gene>
    <name evidence="25" type="ORF">HAT2_00135</name>
</gene>
<evidence type="ECO:0000256" key="14">
    <source>
        <dbReference type="ARBA" id="ARBA00023098"/>
    </source>
</evidence>
<evidence type="ECO:0000256" key="4">
    <source>
        <dbReference type="ARBA" id="ARBA00005189"/>
    </source>
</evidence>
<keyword evidence="15 24" id="KW-0472">Membrane</keyword>
<feature type="transmembrane region" description="Helical" evidence="24">
    <location>
        <begin position="144"/>
        <end position="163"/>
    </location>
</feature>
<keyword evidence="9" id="KW-0444">Lipid biosynthesis</keyword>
<proteinExistence type="inferred from homology"/>
<feature type="transmembrane region" description="Helical" evidence="24">
    <location>
        <begin position="113"/>
        <end position="132"/>
    </location>
</feature>
<protein>
    <recommendedName>
        <fullName evidence="7">Phosphatidate cytidylyltransferase</fullName>
        <ecNumber evidence="6">2.7.7.41</ecNumber>
    </recommendedName>
    <alternativeName>
        <fullName evidence="20">CDP-DAG synthase</fullName>
    </alternativeName>
    <alternativeName>
        <fullName evidence="22">CDP-DG synthase</fullName>
    </alternativeName>
    <alternativeName>
        <fullName evidence="18">CDP-diacylglycerol synthase</fullName>
    </alternativeName>
    <alternativeName>
        <fullName evidence="21">CDP-diglyceride pyrophosphorylase</fullName>
    </alternativeName>
    <alternativeName>
        <fullName evidence="23">CDP-diglyceride synthase</fullName>
    </alternativeName>
    <alternativeName>
        <fullName evidence="19">CTP:phosphatidate cytidylyltransferase</fullName>
    </alternativeName>
</protein>
<comment type="subcellular location">
    <subcellularLocation>
        <location evidence="2">Cell membrane</location>
        <topology evidence="2">Multi-pass membrane protein</topology>
    </subcellularLocation>
</comment>
<evidence type="ECO:0000256" key="19">
    <source>
        <dbReference type="ARBA" id="ARBA00031825"/>
    </source>
</evidence>
<comment type="pathway">
    <text evidence="3">Phospholipid metabolism; CDP-diacylglycerol biosynthesis; CDP-diacylglycerol from sn-glycerol 3-phosphate: step 3/3.</text>
</comment>
<evidence type="ECO:0000256" key="3">
    <source>
        <dbReference type="ARBA" id="ARBA00005119"/>
    </source>
</evidence>
<evidence type="ECO:0000256" key="6">
    <source>
        <dbReference type="ARBA" id="ARBA00012487"/>
    </source>
</evidence>
<comment type="similarity">
    <text evidence="5">Belongs to the CDS family.</text>
</comment>
<comment type="catalytic activity">
    <reaction evidence="1">
        <text>a 1,2-diacyl-sn-glycero-3-phosphate + CTP + H(+) = a CDP-1,2-diacyl-sn-glycerol + diphosphate</text>
        <dbReference type="Rhea" id="RHEA:16229"/>
        <dbReference type="ChEBI" id="CHEBI:15378"/>
        <dbReference type="ChEBI" id="CHEBI:33019"/>
        <dbReference type="ChEBI" id="CHEBI:37563"/>
        <dbReference type="ChEBI" id="CHEBI:58332"/>
        <dbReference type="ChEBI" id="CHEBI:58608"/>
        <dbReference type="EC" id="2.7.7.41"/>
    </reaction>
</comment>
<evidence type="ECO:0000313" key="25">
    <source>
        <dbReference type="EMBL" id="RDB31755.1"/>
    </source>
</evidence>
<keyword evidence="10 25" id="KW-0808">Transferase</keyword>
<evidence type="ECO:0000256" key="16">
    <source>
        <dbReference type="ARBA" id="ARBA00023209"/>
    </source>
</evidence>
<dbReference type="EC" id="2.7.7.41" evidence="6"/>
<keyword evidence="8" id="KW-1003">Cell membrane</keyword>
<dbReference type="PANTHER" id="PTHR46382:SF1">
    <property type="entry name" value="PHOSPHATIDATE CYTIDYLYLTRANSFERASE"/>
    <property type="match status" value="1"/>
</dbReference>
<dbReference type="EMBL" id="QQBG01000008">
    <property type="protein sequence ID" value="RDB31755.1"/>
    <property type="molecule type" value="Genomic_DNA"/>
</dbReference>
<evidence type="ECO:0000256" key="15">
    <source>
        <dbReference type="ARBA" id="ARBA00023136"/>
    </source>
</evidence>
<keyword evidence="16" id="KW-0594">Phospholipid biosynthesis</keyword>
<evidence type="ECO:0000256" key="7">
    <source>
        <dbReference type="ARBA" id="ARBA00019373"/>
    </source>
</evidence>
<evidence type="ECO:0000256" key="22">
    <source>
        <dbReference type="ARBA" id="ARBA00032743"/>
    </source>
</evidence>
<evidence type="ECO:0000256" key="24">
    <source>
        <dbReference type="SAM" id="Phobius"/>
    </source>
</evidence>
<dbReference type="Pfam" id="PF01148">
    <property type="entry name" value="CTP_transf_1"/>
    <property type="match status" value="1"/>
</dbReference>
<evidence type="ECO:0000256" key="1">
    <source>
        <dbReference type="ARBA" id="ARBA00001698"/>
    </source>
</evidence>
<evidence type="ECO:0000256" key="21">
    <source>
        <dbReference type="ARBA" id="ARBA00032396"/>
    </source>
</evidence>
<dbReference type="OrthoDB" id="9799199at2"/>
<comment type="caution">
    <text evidence="25">The sequence shown here is derived from an EMBL/GenBank/DDBJ whole genome shotgun (WGS) entry which is preliminary data.</text>
</comment>
<dbReference type="GO" id="GO:0004605">
    <property type="term" value="F:phosphatidate cytidylyltransferase activity"/>
    <property type="evidence" value="ECO:0007669"/>
    <property type="project" value="UniProtKB-EC"/>
</dbReference>
<keyword evidence="11 24" id="KW-0812">Transmembrane</keyword>
<evidence type="ECO:0000256" key="17">
    <source>
        <dbReference type="ARBA" id="ARBA00023264"/>
    </source>
</evidence>
<evidence type="ECO:0000256" key="12">
    <source>
        <dbReference type="ARBA" id="ARBA00022695"/>
    </source>
</evidence>
<evidence type="ECO:0000256" key="2">
    <source>
        <dbReference type="ARBA" id="ARBA00004651"/>
    </source>
</evidence>
<keyword evidence="13 24" id="KW-1133">Transmembrane helix</keyword>
<feature type="transmembrane region" description="Helical" evidence="24">
    <location>
        <begin position="251"/>
        <end position="270"/>
    </location>
</feature>
<evidence type="ECO:0000256" key="5">
    <source>
        <dbReference type="ARBA" id="ARBA00010185"/>
    </source>
</evidence>
<organism evidence="25 26">
    <name type="scientific">Candidatus Similichlamydia laticola</name>
    <dbReference type="NCBI Taxonomy" id="2170265"/>
    <lineage>
        <taxon>Bacteria</taxon>
        <taxon>Pseudomonadati</taxon>
        <taxon>Chlamydiota</taxon>
        <taxon>Chlamydiia</taxon>
        <taxon>Parachlamydiales</taxon>
        <taxon>Candidatus Parilichlamydiaceae</taxon>
        <taxon>Candidatus Similichlamydia</taxon>
    </lineage>
</organism>
<evidence type="ECO:0000256" key="8">
    <source>
        <dbReference type="ARBA" id="ARBA00022475"/>
    </source>
</evidence>
<dbReference type="RefSeq" id="WP_114544114.1">
    <property type="nucleotide sequence ID" value="NZ_QQBG01000008.1"/>
</dbReference>
<feature type="transmembrane region" description="Helical" evidence="24">
    <location>
        <begin position="73"/>
        <end position="106"/>
    </location>
</feature>
<name>A0A369KGC1_9BACT</name>
<evidence type="ECO:0000256" key="9">
    <source>
        <dbReference type="ARBA" id="ARBA00022516"/>
    </source>
</evidence>
<accession>A0A369KGC1</accession>
<evidence type="ECO:0000256" key="18">
    <source>
        <dbReference type="ARBA" id="ARBA00029893"/>
    </source>
</evidence>
<keyword evidence="26" id="KW-1185">Reference proteome</keyword>
<evidence type="ECO:0000256" key="23">
    <source>
        <dbReference type="ARBA" id="ARBA00033406"/>
    </source>
</evidence>
<keyword evidence="17" id="KW-1208">Phospholipid metabolism</keyword>
<dbReference type="Proteomes" id="UP000253816">
    <property type="component" value="Unassembled WGS sequence"/>
</dbReference>
<evidence type="ECO:0000256" key="10">
    <source>
        <dbReference type="ARBA" id="ARBA00022679"/>
    </source>
</evidence>
<feature type="transmembrane region" description="Helical" evidence="24">
    <location>
        <begin position="183"/>
        <end position="205"/>
    </location>
</feature>
<dbReference type="PANTHER" id="PTHR46382">
    <property type="entry name" value="PHOSPHATIDATE CYTIDYLYLTRANSFERASE"/>
    <property type="match status" value="1"/>
</dbReference>
<evidence type="ECO:0000256" key="20">
    <source>
        <dbReference type="ARBA" id="ARBA00032253"/>
    </source>
</evidence>
<evidence type="ECO:0000313" key="26">
    <source>
        <dbReference type="Proteomes" id="UP000253816"/>
    </source>
</evidence>